<accession>A0A3D1UIU5</accession>
<sequence>MKYVLFICLTILLFNCKNTDQAYIQTIIQEWTNKKIIFPDDIQAKIVGRDTNCNYLLLKPIKILVYVDSIGCTACKLNFYDWYQKINSLGKITDLAFLFYVNTKNFKILIHQII</sequence>
<dbReference type="Proteomes" id="UP000284434">
    <property type="component" value="Unassembled WGS sequence"/>
</dbReference>
<dbReference type="EMBL" id="QSCO01000022">
    <property type="protein sequence ID" value="RGY04742.1"/>
    <property type="molecule type" value="Genomic_DNA"/>
</dbReference>
<organism evidence="2 4">
    <name type="scientific">Odoribacter splanchnicus</name>
    <dbReference type="NCBI Taxonomy" id="28118"/>
    <lineage>
        <taxon>Bacteria</taxon>
        <taxon>Pseudomonadati</taxon>
        <taxon>Bacteroidota</taxon>
        <taxon>Bacteroidia</taxon>
        <taxon>Bacteroidales</taxon>
        <taxon>Odoribacteraceae</taxon>
        <taxon>Odoribacter</taxon>
    </lineage>
</organism>
<evidence type="ECO:0000313" key="3">
    <source>
        <dbReference type="Proteomes" id="UP000283426"/>
    </source>
</evidence>
<dbReference type="Proteomes" id="UP000283426">
    <property type="component" value="Unassembled WGS sequence"/>
</dbReference>
<reference evidence="3 4" key="1">
    <citation type="submission" date="2018-08" db="EMBL/GenBank/DDBJ databases">
        <title>A genome reference for cultivated species of the human gut microbiota.</title>
        <authorList>
            <person name="Zou Y."/>
            <person name="Xue W."/>
            <person name="Luo G."/>
        </authorList>
    </citation>
    <scope>NUCLEOTIDE SEQUENCE [LARGE SCALE GENOMIC DNA]</scope>
    <source>
        <strain evidence="1 3">AF14-6AC</strain>
        <strain evidence="2 4">OF03-11</strain>
    </source>
</reference>
<evidence type="ECO:0000313" key="1">
    <source>
        <dbReference type="EMBL" id="RGV26272.1"/>
    </source>
</evidence>
<name>A0A3D1UIU5_9BACT</name>
<comment type="caution">
    <text evidence="2">The sequence shown here is derived from an EMBL/GenBank/DDBJ whole genome shotgun (WGS) entry which is preliminary data.</text>
</comment>
<evidence type="ECO:0000313" key="2">
    <source>
        <dbReference type="EMBL" id="RGY04742.1"/>
    </source>
</evidence>
<protein>
    <submittedName>
        <fullName evidence="2">Uncharacterized protein</fullName>
    </submittedName>
</protein>
<evidence type="ECO:0000313" key="4">
    <source>
        <dbReference type="Proteomes" id="UP000284434"/>
    </source>
</evidence>
<gene>
    <name evidence="1" type="ORF">DWW24_09775</name>
    <name evidence="2" type="ORF">DXA53_14810</name>
</gene>
<proteinExistence type="predicted"/>
<dbReference type="EMBL" id="QRYW01000019">
    <property type="protein sequence ID" value="RGV26272.1"/>
    <property type="molecule type" value="Genomic_DNA"/>
</dbReference>
<dbReference type="AlphaFoldDB" id="A0A3D1UIU5"/>